<evidence type="ECO:0000313" key="2">
    <source>
        <dbReference type="Proteomes" id="UP001529380"/>
    </source>
</evidence>
<reference evidence="1 2" key="1">
    <citation type="submission" date="2023-06" db="EMBL/GenBank/DDBJ databases">
        <title>Identification and characterization of horizontal gene transfer across gut microbiota members of farm animals based on homology search.</title>
        <authorList>
            <person name="Schwarzerova J."/>
            <person name="Nykrynova M."/>
            <person name="Jureckova K."/>
            <person name="Cejkova D."/>
            <person name="Rychlik I."/>
        </authorList>
    </citation>
    <scope>NUCLEOTIDE SEQUENCE [LARGE SCALE GENOMIC DNA]</scope>
    <source>
        <strain evidence="1 2">ET340</strain>
    </source>
</reference>
<sequence length="80" mass="9344">MYNNLIPSFSIVDYQKTEDENKVIQKLAEHRDMKLMVKEIGEKYGIEILSTEGNSHMGDFSYPKKDKQKLISILDSYLKD</sequence>
<reference evidence="1 2" key="3">
    <citation type="submission" date="2023-06" db="EMBL/GenBank/DDBJ databases">
        <authorList>
            <person name="Zeman M."/>
            <person name="Kubasova T."/>
            <person name="Jahodarova E."/>
            <person name="Nykrynova M."/>
            <person name="Rychlik I."/>
        </authorList>
    </citation>
    <scope>NUCLEOTIDE SEQUENCE [LARGE SCALE GENOMIC DNA]</scope>
    <source>
        <strain evidence="1 2">ET340</strain>
    </source>
</reference>
<reference evidence="2" key="2">
    <citation type="submission" date="2023-06" db="EMBL/GenBank/DDBJ databases">
        <title>Identification and characterization of horizontal gene transfer across gut microbiota members of farm animals based on homology search.</title>
        <authorList>
            <person name="Zeman M."/>
            <person name="Kubasova T."/>
            <person name="Jahodarova E."/>
            <person name="Nykrynova M."/>
            <person name="Rychlik I."/>
        </authorList>
    </citation>
    <scope>NUCLEOTIDE SEQUENCE [LARGE SCALE GENOMIC DNA]</scope>
    <source>
        <strain evidence="2">ET340</strain>
    </source>
</reference>
<evidence type="ECO:0000313" key="1">
    <source>
        <dbReference type="EMBL" id="MDM8202361.1"/>
    </source>
</evidence>
<keyword evidence="2" id="KW-1185">Reference proteome</keyword>
<organism evidence="1 2">
    <name type="scientific">Allofournierella massiliensis</name>
    <dbReference type="NCBI Taxonomy" id="1650663"/>
    <lineage>
        <taxon>Bacteria</taxon>
        <taxon>Bacillati</taxon>
        <taxon>Bacillota</taxon>
        <taxon>Clostridia</taxon>
        <taxon>Eubacteriales</taxon>
        <taxon>Oscillospiraceae</taxon>
        <taxon>Allofournierella</taxon>
    </lineage>
</organism>
<gene>
    <name evidence="1" type="ORF">QUW08_13810</name>
</gene>
<accession>A0ABT7UU04</accession>
<dbReference type="EMBL" id="JAUDCL010000036">
    <property type="protein sequence ID" value="MDM8202361.1"/>
    <property type="molecule type" value="Genomic_DNA"/>
</dbReference>
<name>A0ABT7UU04_9FIRM</name>
<comment type="caution">
    <text evidence="1">The sequence shown here is derived from an EMBL/GenBank/DDBJ whole genome shotgun (WGS) entry which is preliminary data.</text>
</comment>
<dbReference type="RefSeq" id="WP_289600664.1">
    <property type="nucleotide sequence ID" value="NZ_JAUDCL010000036.1"/>
</dbReference>
<dbReference type="Proteomes" id="UP001529380">
    <property type="component" value="Unassembled WGS sequence"/>
</dbReference>
<proteinExistence type="predicted"/>
<protein>
    <submittedName>
        <fullName evidence="1">Uncharacterized protein</fullName>
    </submittedName>
</protein>